<organism evidence="2 3">
    <name type="scientific">Candidatus Magnetobacterium bavaricum</name>
    <dbReference type="NCBI Taxonomy" id="29290"/>
    <lineage>
        <taxon>Bacteria</taxon>
        <taxon>Pseudomonadati</taxon>
        <taxon>Nitrospirota</taxon>
        <taxon>Thermodesulfovibrionia</taxon>
        <taxon>Thermodesulfovibrionales</taxon>
        <taxon>Candidatus Magnetobacteriaceae</taxon>
        <taxon>Candidatus Magnetobacterium</taxon>
    </lineage>
</organism>
<evidence type="ECO:0000313" key="2">
    <source>
        <dbReference type="EMBL" id="KJU82105.1"/>
    </source>
</evidence>
<accession>A0A0F3GJJ3</accession>
<reference evidence="2 3" key="1">
    <citation type="submission" date="2015-02" db="EMBL/GenBank/DDBJ databases">
        <title>Single-cell genomics of uncultivated deep-branching MTB reveals a conserved set of magnetosome genes.</title>
        <authorList>
            <person name="Kolinko S."/>
            <person name="Richter M."/>
            <person name="Glockner F.O."/>
            <person name="Brachmann A."/>
            <person name="Schuler D."/>
        </authorList>
    </citation>
    <scope>NUCLEOTIDE SEQUENCE [LARGE SCALE GENOMIC DNA]</scope>
    <source>
        <strain evidence="2">TM-1</strain>
    </source>
</reference>
<keyword evidence="3" id="KW-1185">Reference proteome</keyword>
<dbReference type="Gene3D" id="3.40.50.300">
    <property type="entry name" value="P-loop containing nucleotide triphosphate hydrolases"/>
    <property type="match status" value="1"/>
</dbReference>
<dbReference type="Pfam" id="PF13401">
    <property type="entry name" value="AAA_22"/>
    <property type="match status" value="1"/>
</dbReference>
<feature type="domain" description="ORC1/DEAH AAA+ ATPase" evidence="1">
    <location>
        <begin position="31"/>
        <end position="217"/>
    </location>
</feature>
<dbReference type="InterPro" id="IPR049945">
    <property type="entry name" value="AAA_22"/>
</dbReference>
<dbReference type="InterPro" id="IPR027417">
    <property type="entry name" value="P-loop_NTPase"/>
</dbReference>
<evidence type="ECO:0000259" key="1">
    <source>
        <dbReference type="Pfam" id="PF13401"/>
    </source>
</evidence>
<protein>
    <submittedName>
        <fullName evidence="2">ATPase domain protein, prokaryote domain protein</fullName>
    </submittedName>
</protein>
<dbReference type="PANTHER" id="PTHR34301:SF8">
    <property type="entry name" value="ATPASE DOMAIN-CONTAINING PROTEIN"/>
    <property type="match status" value="1"/>
</dbReference>
<dbReference type="EMBL" id="LACI01002423">
    <property type="protein sequence ID" value="KJU82105.1"/>
    <property type="molecule type" value="Genomic_DNA"/>
</dbReference>
<dbReference type="GO" id="GO:0016887">
    <property type="term" value="F:ATP hydrolysis activity"/>
    <property type="evidence" value="ECO:0007669"/>
    <property type="project" value="InterPro"/>
</dbReference>
<evidence type="ECO:0000313" key="3">
    <source>
        <dbReference type="Proteomes" id="UP000033423"/>
    </source>
</evidence>
<comment type="caution">
    <text evidence="2">The sequence shown here is derived from an EMBL/GenBank/DDBJ whole genome shotgun (WGS) entry which is preliminary data.</text>
</comment>
<gene>
    <name evidence="2" type="ORF">MBAV_005700</name>
</gene>
<dbReference type="AlphaFoldDB" id="A0A0F3GJJ3"/>
<dbReference type="SUPFAM" id="SSF52540">
    <property type="entry name" value="P-loop containing nucleoside triphosphate hydrolases"/>
    <property type="match status" value="1"/>
</dbReference>
<dbReference type="PANTHER" id="PTHR34301">
    <property type="entry name" value="DNA-BINDING PROTEIN-RELATED"/>
    <property type="match status" value="1"/>
</dbReference>
<name>A0A0F3GJJ3_9BACT</name>
<proteinExistence type="predicted"/>
<dbReference type="Proteomes" id="UP000033423">
    <property type="component" value="Unassembled WGS sequence"/>
</dbReference>
<sequence length="402" mass="46424">MENIAGNFVCGANYLRTRLYLVDDLRRCVERTSVLIDAPRRFGKTSVVKELERQEKEKEDFHVLFFNLQGTISVHEFYEKCLDELIKLYKVKNMLTKIKDFASAFIDGLSGTIESIETPVFSMNLRERTRDMKPEDLKKLLEPIIQNLNSLDKRTVLIFDEFPDLLLDIKNNAPSHENYVKTVDNLTAWLRKLRQSSSSENKYQFVFCGSINIRNVLRSIGLTNRINDLESLKVPPLEKDEPKALVDALLQPKGISVDPDALDFLISKIKGSSVYYGQFIVKALIEKRQTSFTLTEVTNAYNEMIHSDNNNLSQFRERLTKYLDPIQQDCAKKVLKTLCNGALDEQQLHTLHASNIIADFDEFHEVVERLIFEGYLLEDATDAGKLRFASPVLKDWWSRRRS</sequence>